<evidence type="ECO:0000256" key="1">
    <source>
        <dbReference type="SAM" id="MobiDB-lite"/>
    </source>
</evidence>
<dbReference type="EMBL" id="JAHQIW010005311">
    <property type="protein sequence ID" value="KAJ1365580.1"/>
    <property type="molecule type" value="Genomic_DNA"/>
</dbReference>
<dbReference type="AlphaFoldDB" id="A0AAD5MW17"/>
<evidence type="ECO:0000313" key="2">
    <source>
        <dbReference type="EMBL" id="KAJ1362162.1"/>
    </source>
</evidence>
<protein>
    <submittedName>
        <fullName evidence="3">Uncharacterized protein</fullName>
    </submittedName>
</protein>
<accession>A0AAD5MW17</accession>
<gene>
    <name evidence="2" type="ORF">KIN20_021597</name>
    <name evidence="3" type="ORF">KIN20_025957</name>
</gene>
<feature type="region of interest" description="Disordered" evidence="1">
    <location>
        <begin position="1"/>
        <end position="32"/>
    </location>
</feature>
<dbReference type="Proteomes" id="UP001196413">
    <property type="component" value="Unassembled WGS sequence"/>
</dbReference>
<name>A0AAD5MW17_PARTN</name>
<feature type="compositionally biased region" description="Basic and acidic residues" evidence="1">
    <location>
        <begin position="1"/>
        <end position="26"/>
    </location>
</feature>
<comment type="caution">
    <text evidence="3">The sequence shown here is derived from an EMBL/GenBank/DDBJ whole genome shotgun (WGS) entry which is preliminary data.</text>
</comment>
<evidence type="ECO:0000313" key="4">
    <source>
        <dbReference type="Proteomes" id="UP001196413"/>
    </source>
</evidence>
<proteinExistence type="predicted"/>
<reference evidence="3" key="1">
    <citation type="submission" date="2021-06" db="EMBL/GenBank/DDBJ databases">
        <title>Parelaphostrongylus tenuis whole genome reference sequence.</title>
        <authorList>
            <person name="Garwood T.J."/>
            <person name="Larsen P.A."/>
            <person name="Fountain-Jones N.M."/>
            <person name="Garbe J.R."/>
            <person name="Macchietto M.G."/>
            <person name="Kania S.A."/>
            <person name="Gerhold R.W."/>
            <person name="Richards J.E."/>
            <person name="Wolf T.M."/>
        </authorList>
    </citation>
    <scope>NUCLEOTIDE SEQUENCE</scope>
    <source>
        <strain evidence="3">MNPRO001-30</strain>
        <tissue evidence="3">Meninges</tissue>
    </source>
</reference>
<dbReference type="EMBL" id="JAHQIW010004388">
    <property type="protein sequence ID" value="KAJ1362162.1"/>
    <property type="molecule type" value="Genomic_DNA"/>
</dbReference>
<sequence length="71" mass="8052">MSDDKSARSEKKTEEETCRISSEEAKPSGSAEMLRKDIYSRFVNSFESADKHCEQCGLSKLRETLFGKVQT</sequence>
<keyword evidence="4" id="KW-1185">Reference proteome</keyword>
<evidence type="ECO:0000313" key="3">
    <source>
        <dbReference type="EMBL" id="KAJ1365580.1"/>
    </source>
</evidence>
<organism evidence="3 4">
    <name type="scientific">Parelaphostrongylus tenuis</name>
    <name type="common">Meningeal worm</name>
    <dbReference type="NCBI Taxonomy" id="148309"/>
    <lineage>
        <taxon>Eukaryota</taxon>
        <taxon>Metazoa</taxon>
        <taxon>Ecdysozoa</taxon>
        <taxon>Nematoda</taxon>
        <taxon>Chromadorea</taxon>
        <taxon>Rhabditida</taxon>
        <taxon>Rhabditina</taxon>
        <taxon>Rhabditomorpha</taxon>
        <taxon>Strongyloidea</taxon>
        <taxon>Metastrongylidae</taxon>
        <taxon>Parelaphostrongylus</taxon>
    </lineage>
</organism>